<feature type="region of interest" description="Disordered" evidence="1">
    <location>
        <begin position="1"/>
        <end position="29"/>
    </location>
</feature>
<organism evidence="2 3">
    <name type="scientific">Kingdonia uniflora</name>
    <dbReference type="NCBI Taxonomy" id="39325"/>
    <lineage>
        <taxon>Eukaryota</taxon>
        <taxon>Viridiplantae</taxon>
        <taxon>Streptophyta</taxon>
        <taxon>Embryophyta</taxon>
        <taxon>Tracheophyta</taxon>
        <taxon>Spermatophyta</taxon>
        <taxon>Magnoliopsida</taxon>
        <taxon>Ranunculales</taxon>
        <taxon>Circaeasteraceae</taxon>
        <taxon>Kingdonia</taxon>
    </lineage>
</organism>
<protein>
    <submittedName>
        <fullName evidence="2">Uncharacterized protein</fullName>
    </submittedName>
</protein>
<comment type="caution">
    <text evidence="2">The sequence shown here is derived from an EMBL/GenBank/DDBJ whole genome shotgun (WGS) entry which is preliminary data.</text>
</comment>
<dbReference type="OrthoDB" id="1910266at2759"/>
<dbReference type="AlphaFoldDB" id="A0A7J7MNZ1"/>
<proteinExistence type="predicted"/>
<keyword evidence="3" id="KW-1185">Reference proteome</keyword>
<feature type="region of interest" description="Disordered" evidence="1">
    <location>
        <begin position="154"/>
        <end position="182"/>
    </location>
</feature>
<dbReference type="EMBL" id="JACGCM010001313">
    <property type="protein sequence ID" value="KAF6156601.1"/>
    <property type="molecule type" value="Genomic_DNA"/>
</dbReference>
<evidence type="ECO:0000313" key="2">
    <source>
        <dbReference type="EMBL" id="KAF6156601.1"/>
    </source>
</evidence>
<accession>A0A7J7MNZ1</accession>
<evidence type="ECO:0000256" key="1">
    <source>
        <dbReference type="SAM" id="MobiDB-lite"/>
    </source>
</evidence>
<evidence type="ECO:0000313" key="3">
    <source>
        <dbReference type="Proteomes" id="UP000541444"/>
    </source>
</evidence>
<dbReference type="Proteomes" id="UP000541444">
    <property type="component" value="Unassembled WGS sequence"/>
</dbReference>
<sequence>MNKSKNKKAKQEVTGDPSQDTPKQARKLNSEKLHTFLALCKRELETTKDVGSRLSKDSWTKIREEYNAKFYLTRGPKYFSNINENISTFRNGGLLYEDLLEAIFANRVATGQYATGPARDDFIDTATSDVAPDFNIEDENDVPTDLVEDDTDTYFTDHHYEPSGGSFRTWSEAESSIPKPEQFTPYHFAQSAPQPMPSVSQS</sequence>
<reference evidence="2 3" key="1">
    <citation type="journal article" date="2020" name="IScience">
        <title>Genome Sequencing of the Endangered Kingdonia uniflora (Circaeasteraceae, Ranunculales) Reveals Potential Mechanisms of Evolutionary Specialization.</title>
        <authorList>
            <person name="Sun Y."/>
            <person name="Deng T."/>
            <person name="Zhang A."/>
            <person name="Moore M.J."/>
            <person name="Landis J.B."/>
            <person name="Lin N."/>
            <person name="Zhang H."/>
            <person name="Zhang X."/>
            <person name="Huang J."/>
            <person name="Zhang X."/>
            <person name="Sun H."/>
            <person name="Wang H."/>
        </authorList>
    </citation>
    <scope>NUCLEOTIDE SEQUENCE [LARGE SCALE GENOMIC DNA]</scope>
    <source>
        <strain evidence="2">TB1705</strain>
        <tissue evidence="2">Leaf</tissue>
    </source>
</reference>
<gene>
    <name evidence="2" type="ORF">GIB67_014580</name>
</gene>
<name>A0A7J7MNZ1_9MAGN</name>